<dbReference type="InterPro" id="IPR018771">
    <property type="entry name" value="PocR_dom"/>
</dbReference>
<evidence type="ECO:0000256" key="1">
    <source>
        <dbReference type="SAM" id="Coils"/>
    </source>
</evidence>
<sequence>MRLTDILAVEEWQRFAAEIFEKYGMNAAINDSEGNVIHPAPGWANEICPLIKGDPQRRVVCASAQQNMMKVAKDKNITIIEECDVGFTKFVVPIFYKNEFLGTAGGCGVVLKGSEIDTFYLAQLLNKTEEEVEKMLSSVKEISEEELKQAVEFVERRIKEIVEK</sequence>
<feature type="coiled-coil region" evidence="1">
    <location>
        <begin position="125"/>
        <end position="164"/>
    </location>
</feature>
<accession>A0A7V0I9U9</accession>
<dbReference type="AlphaFoldDB" id="A0A7V0I9U9"/>
<evidence type="ECO:0000313" key="3">
    <source>
        <dbReference type="EMBL" id="HDD35246.1"/>
    </source>
</evidence>
<gene>
    <name evidence="3" type="ORF">ENF30_00430</name>
</gene>
<dbReference type="EMBL" id="DQWQ01000021">
    <property type="protein sequence ID" value="HDD35246.1"/>
    <property type="molecule type" value="Genomic_DNA"/>
</dbReference>
<keyword evidence="1" id="KW-0175">Coiled coil</keyword>
<reference evidence="3" key="1">
    <citation type="journal article" date="2020" name="mSystems">
        <title>Genome- and Community-Level Interaction Insights into Carbon Utilization and Element Cycling Functions of Hydrothermarchaeota in Hydrothermal Sediment.</title>
        <authorList>
            <person name="Zhou Z."/>
            <person name="Liu Y."/>
            <person name="Xu W."/>
            <person name="Pan J."/>
            <person name="Luo Z.H."/>
            <person name="Li M."/>
        </authorList>
    </citation>
    <scope>NUCLEOTIDE SEQUENCE [LARGE SCALE GENOMIC DNA]</scope>
    <source>
        <strain evidence="3">HyVt-113</strain>
    </source>
</reference>
<proteinExistence type="predicted"/>
<organism evidence="3">
    <name type="scientific">Desulfofervidus auxilii</name>
    <dbReference type="NCBI Taxonomy" id="1621989"/>
    <lineage>
        <taxon>Bacteria</taxon>
        <taxon>Pseudomonadati</taxon>
        <taxon>Thermodesulfobacteriota</taxon>
        <taxon>Candidatus Desulfofervidia</taxon>
        <taxon>Candidatus Desulfofervidales</taxon>
        <taxon>Candidatus Desulfofervidaceae</taxon>
        <taxon>Candidatus Desulfofervidus</taxon>
    </lineage>
</organism>
<feature type="domain" description="PocR" evidence="2">
    <location>
        <begin position="5"/>
        <end position="163"/>
    </location>
</feature>
<dbReference type="Proteomes" id="UP000885706">
    <property type="component" value="Unassembled WGS sequence"/>
</dbReference>
<protein>
    <recommendedName>
        <fullName evidence="2">PocR domain-containing protein</fullName>
    </recommendedName>
</protein>
<dbReference type="Pfam" id="PF10114">
    <property type="entry name" value="PocR"/>
    <property type="match status" value="1"/>
</dbReference>
<name>A0A7V0I9U9_DESA2</name>
<evidence type="ECO:0000259" key="2">
    <source>
        <dbReference type="Pfam" id="PF10114"/>
    </source>
</evidence>
<comment type="caution">
    <text evidence="3">The sequence shown here is derived from an EMBL/GenBank/DDBJ whole genome shotgun (WGS) entry which is preliminary data.</text>
</comment>